<gene>
    <name evidence="1" type="ORF">LY79DRAFT_590590</name>
</gene>
<dbReference type="AlphaFoldDB" id="A0AAD8PXY6"/>
<organism evidence="1 2">
    <name type="scientific">Colletotrichum navitas</name>
    <dbReference type="NCBI Taxonomy" id="681940"/>
    <lineage>
        <taxon>Eukaryota</taxon>
        <taxon>Fungi</taxon>
        <taxon>Dikarya</taxon>
        <taxon>Ascomycota</taxon>
        <taxon>Pezizomycotina</taxon>
        <taxon>Sordariomycetes</taxon>
        <taxon>Hypocreomycetidae</taxon>
        <taxon>Glomerellales</taxon>
        <taxon>Glomerellaceae</taxon>
        <taxon>Colletotrichum</taxon>
        <taxon>Colletotrichum graminicola species complex</taxon>
    </lineage>
</organism>
<accession>A0AAD8PXY6</accession>
<proteinExistence type="predicted"/>
<keyword evidence="2" id="KW-1185">Reference proteome</keyword>
<dbReference type="GeneID" id="85445415"/>
<evidence type="ECO:0000313" key="1">
    <source>
        <dbReference type="EMBL" id="KAK1590159.1"/>
    </source>
</evidence>
<comment type="caution">
    <text evidence="1">The sequence shown here is derived from an EMBL/GenBank/DDBJ whole genome shotgun (WGS) entry which is preliminary data.</text>
</comment>
<evidence type="ECO:0000313" key="2">
    <source>
        <dbReference type="Proteomes" id="UP001230504"/>
    </source>
</evidence>
<dbReference type="Proteomes" id="UP001230504">
    <property type="component" value="Unassembled WGS sequence"/>
</dbReference>
<protein>
    <submittedName>
        <fullName evidence="1">Heterokaryon incompatibility protein</fullName>
    </submittedName>
</protein>
<sequence length="188" mass="21039">MPLYQDDEDNAIFQAFVQDYTAKVIRSGRLERATTYYNGLCFSDQTRGWAFSESTENPSLSVARACCCAAERKELPGMQTGELVQFTGTEGNVGFASSEARIERGDRIIAFQDCHVGFVVRSLPGSLCLQIISIADVETVPRRKCNEGEPEGHRPPPFYSPMEDPECEKAYVLMDFRTLQQLTANVDF</sequence>
<name>A0AAD8PXY6_9PEZI</name>
<dbReference type="RefSeq" id="XP_060413657.1">
    <property type="nucleotide sequence ID" value="XM_060561175.1"/>
</dbReference>
<reference evidence="1" key="1">
    <citation type="submission" date="2021-06" db="EMBL/GenBank/DDBJ databases">
        <title>Comparative genomics, transcriptomics and evolutionary studies reveal genomic signatures of adaptation to plant cell wall in hemibiotrophic fungi.</title>
        <authorList>
            <consortium name="DOE Joint Genome Institute"/>
            <person name="Baroncelli R."/>
            <person name="Diaz J.F."/>
            <person name="Benocci T."/>
            <person name="Peng M."/>
            <person name="Battaglia E."/>
            <person name="Haridas S."/>
            <person name="Andreopoulos W."/>
            <person name="Labutti K."/>
            <person name="Pangilinan J."/>
            <person name="Floch G.L."/>
            <person name="Makela M.R."/>
            <person name="Henrissat B."/>
            <person name="Grigoriev I.V."/>
            <person name="Crouch J.A."/>
            <person name="De Vries R.P."/>
            <person name="Sukno S.A."/>
            <person name="Thon M.R."/>
        </authorList>
    </citation>
    <scope>NUCLEOTIDE SEQUENCE</scope>
    <source>
        <strain evidence="1">CBS 125086</strain>
    </source>
</reference>
<dbReference type="EMBL" id="JAHLJV010000033">
    <property type="protein sequence ID" value="KAK1590159.1"/>
    <property type="molecule type" value="Genomic_DNA"/>
</dbReference>